<protein>
    <submittedName>
        <fullName evidence="1">Uncharacterized protein</fullName>
    </submittedName>
</protein>
<evidence type="ECO:0000313" key="2">
    <source>
        <dbReference type="Proteomes" id="UP000243670"/>
    </source>
</evidence>
<accession>A0A060DAU2</accession>
<sequence>MKHIMVMIKYTLKNILVTMSSIYINHSIYKSVYYIKTFNKTIYNKKIVKNPFILYNSFKILKIINLNIYTTFGKKKNLSKFLNSLTLIKKLITKTCISPGLIFRTFEFLNEKNYSSLQLLKNCYKILVSFFILNSFMKKYSLIDTVILIKQGRETSNIYIGILTITSKSELQLIIDDRIFNTSICMKKEIIHICILNIKKTNIDILFNKFNNLINGMLFFTGCL</sequence>
<keyword evidence="1" id="KW-0542">Nucleomorph</keyword>
<reference evidence="1 2" key="1">
    <citation type="journal article" date="2014" name="BMC Genomics">
        <title>Nucleomorph and plastid genome sequences of the chlorarachniophyte Lotharella oceanica: convergent reductive evolution and frequent recombination in nucleomorph-bearing algae.</title>
        <authorList>
            <person name="Tanifuji G."/>
            <person name="Onodera N.T."/>
            <person name="Brown M.W."/>
            <person name="Curtis B.A."/>
            <person name="Roger A.J."/>
            <person name="Ka-Shu Wong G."/>
            <person name="Melkonian M."/>
            <person name="Archibald J.M."/>
        </authorList>
    </citation>
    <scope>NUCLEOTIDE SEQUENCE [LARGE SCALE GENOMIC DNA]</scope>
    <source>
        <strain evidence="1 2">CCMP622</strain>
    </source>
</reference>
<geneLocation type="nucleomorph" evidence="1"/>
<dbReference type="EMBL" id="CP006628">
    <property type="protein sequence ID" value="AIB09802.1"/>
    <property type="molecule type" value="Genomic_DNA"/>
</dbReference>
<dbReference type="Proteomes" id="UP000243670">
    <property type="component" value="Nucleomorph 2"/>
</dbReference>
<evidence type="ECO:0000313" key="1">
    <source>
        <dbReference type="EMBL" id="AIB09802.1"/>
    </source>
</evidence>
<dbReference type="AlphaFoldDB" id="A0A060DAU2"/>
<proteinExistence type="predicted"/>
<organism evidence="1 2">
    <name type="scientific">Lotharella oceanica</name>
    <dbReference type="NCBI Taxonomy" id="641309"/>
    <lineage>
        <taxon>Eukaryota</taxon>
        <taxon>Sar</taxon>
        <taxon>Rhizaria</taxon>
        <taxon>Cercozoa</taxon>
        <taxon>Chlorarachniophyceae</taxon>
        <taxon>Lotharella</taxon>
    </lineage>
</organism>
<gene>
    <name evidence="1" type="ORF">M951_chr2105</name>
</gene>
<name>A0A060DAU2_9EUKA</name>